<evidence type="ECO:0000256" key="4">
    <source>
        <dbReference type="ARBA" id="ARBA00022840"/>
    </source>
</evidence>
<dbReference type="AlphaFoldDB" id="A0ABD2L4Q0"/>
<dbReference type="GO" id="GO:0016787">
    <property type="term" value="F:hydrolase activity"/>
    <property type="evidence" value="ECO:0007669"/>
    <property type="project" value="UniProtKB-KW"/>
</dbReference>
<sequence length="1230" mass="136440">MSFEKACGHNTENEMEGEAEEAPAQVPEVVVLDESIEENACGHNTDNENGVLEVMPLANPSDPLGDESSSRHTFLSNKAKRLDQTNASKCSSSSQACLEDGALIDEFQAIGLRAKDKLTKTRIQGPYPGKKEDEKAPKWYLVAQIAANGVIAARVQLAEQWPALIWVDNDIVQKTRPLEVGDSVKVVSVEWAQTATGWAGAGDWLIMVNKRLNHQAVAKEVSACYQGPFSSALGLILYVERHAQKNGSKTMKFATIAAPELPTIMRIQRRHMSDAMANELHSQSLVQMQLLTINRPQGVLISQHYVLPMGFPFKNGDEILAFNANIIAKVEPETRIYAYPFDSNSTWEQIGFGERVMACAVAAERATIHQELQRFTLITELIRVEELQETQVNITFRHQLNSVAEMMDMLQIWEEDTAISCRVDQNDETKPCALGFVRCIEKRALDNGFEVRVEVFLAFQDAKGQKAWEQFESLREGALEAVELRPMVSTRALRERAELLTKNGCSIIAKDHGSPANVIMAILLGRRVPRDVSLQSVEEKVMKKGAVGLLKAGQCDSAERMLDGVPRVVFQQAGPGTGKTFTAAAIMAAILREDPSARILAMAPPNIAVCKLVLEMEEALRIEGQPEPMIALFSGAGKINYAEEVRRISQHLLAAAVDTEEFREHLERPDIRKVDKYVAACARNPRLAQETTVARILKEHAERRICFCTLSFAEQTAELFAGTTHLLVDEAGQAPYTQVLSLAFRLPHLRKLLITGDRRQLSVHLPSLPFGARENLGLDTVIQPLDSSECVDVTTLSVSYRSHPSIVRCVETAFYRPHGEQLTPGRSAEERAMLTEQTVIKLPVKDSPIVLIHQGEEAEPDELSRSTSNRAQSDTAMFVLWRLARAVPQDTIIRCICLYTAQMLEVARLVRDQGLSNVLVTTADATQGHESALAVVITTVSRNTVDTNNDQPFWAMPNRINVALSRAGHGLVVIGNLLVLGRTPAWRRFIDEAVRETTVVGPDYVHAIRQPNCQHDDRGRLVLEGDGMVRSEEFYARWRGNEGRRSVQGNSRGGGGGGGDRRWLDWEPKGKAVLGLAHIHQHSSRIADDPMEGGSWPGTRPPKSSSPFIRKREAKCGTNIYQKMEKVPTEKSFSLDEVRRHNRAEDIWLIKGGKVFDLTSYYKSHPGKSKTVSAEFIRCPQILGGGAMLKYAGKDVTFVLQNVPAHSFAMAFIEGKLRELNIGKLEGHKE</sequence>
<proteinExistence type="predicted"/>
<evidence type="ECO:0000256" key="2">
    <source>
        <dbReference type="ARBA" id="ARBA00022801"/>
    </source>
</evidence>
<keyword evidence="8" id="KW-1185">Reference proteome</keyword>
<name>A0ABD2L4Q0_9BILA</name>
<dbReference type="GO" id="GO:0005524">
    <property type="term" value="F:ATP binding"/>
    <property type="evidence" value="ECO:0007669"/>
    <property type="project" value="UniProtKB-KW"/>
</dbReference>
<reference evidence="7 8" key="1">
    <citation type="submission" date="2024-10" db="EMBL/GenBank/DDBJ databases">
        <authorList>
            <person name="Kim D."/>
        </authorList>
    </citation>
    <scope>NUCLEOTIDE SEQUENCE [LARGE SCALE GENOMIC DNA]</scope>
    <source>
        <strain evidence="7">BH-2024</strain>
    </source>
</reference>
<keyword evidence="3" id="KW-0347">Helicase</keyword>
<dbReference type="Gene3D" id="3.40.50.300">
    <property type="entry name" value="P-loop containing nucleotide triphosphate hydrolases"/>
    <property type="match status" value="2"/>
</dbReference>
<dbReference type="PANTHER" id="PTHR43788:SF16">
    <property type="entry name" value="HELICASE WITH ZINC FINGER 2"/>
    <property type="match status" value="1"/>
</dbReference>
<evidence type="ECO:0000313" key="8">
    <source>
        <dbReference type="Proteomes" id="UP001620626"/>
    </source>
</evidence>
<feature type="region of interest" description="Disordered" evidence="5">
    <location>
        <begin position="1084"/>
        <end position="1108"/>
    </location>
</feature>
<dbReference type="GO" id="GO:0004386">
    <property type="term" value="F:helicase activity"/>
    <property type="evidence" value="ECO:0007669"/>
    <property type="project" value="UniProtKB-KW"/>
</dbReference>
<gene>
    <name evidence="7" type="ORF">niasHT_015669</name>
</gene>
<dbReference type="CDD" id="cd18808">
    <property type="entry name" value="SF1_C_Upf1"/>
    <property type="match status" value="1"/>
</dbReference>
<dbReference type="SUPFAM" id="SSF55856">
    <property type="entry name" value="Cytochrome b5-like heme/steroid binding domain"/>
    <property type="match status" value="1"/>
</dbReference>
<dbReference type="Gene3D" id="3.10.120.10">
    <property type="entry name" value="Cytochrome b5-like heme/steroid binding domain"/>
    <property type="match status" value="1"/>
</dbReference>
<dbReference type="SMART" id="SM01117">
    <property type="entry name" value="Cyt-b5"/>
    <property type="match status" value="1"/>
</dbReference>
<dbReference type="InterPro" id="IPR047187">
    <property type="entry name" value="SF1_C_Upf1"/>
</dbReference>
<accession>A0ABD2L4Q0</accession>
<dbReference type="PROSITE" id="PS50255">
    <property type="entry name" value="CYTOCHROME_B5_2"/>
    <property type="match status" value="1"/>
</dbReference>
<feature type="region of interest" description="Disordered" evidence="5">
    <location>
        <begin position="1"/>
        <end position="25"/>
    </location>
</feature>
<keyword evidence="4" id="KW-0067">ATP-binding</keyword>
<feature type="domain" description="Cytochrome b5 heme-binding" evidence="6">
    <location>
        <begin position="1130"/>
        <end position="1226"/>
    </location>
</feature>
<dbReference type="Pfam" id="PF13245">
    <property type="entry name" value="AAA_19"/>
    <property type="match status" value="1"/>
</dbReference>
<evidence type="ECO:0000259" key="6">
    <source>
        <dbReference type="PROSITE" id="PS50255"/>
    </source>
</evidence>
<keyword evidence="1" id="KW-0547">Nucleotide-binding</keyword>
<evidence type="ECO:0000313" key="7">
    <source>
        <dbReference type="EMBL" id="KAL3110066.1"/>
    </source>
</evidence>
<dbReference type="Pfam" id="PF13087">
    <property type="entry name" value="AAA_12"/>
    <property type="match status" value="1"/>
</dbReference>
<keyword evidence="2" id="KW-0378">Hydrolase</keyword>
<comment type="caution">
    <text evidence="7">The sequence shown here is derived from an EMBL/GenBank/DDBJ whole genome shotgun (WGS) entry which is preliminary data.</text>
</comment>
<dbReference type="InterPro" id="IPR036400">
    <property type="entry name" value="Cyt_B5-like_heme/steroid_sf"/>
</dbReference>
<dbReference type="InterPro" id="IPR041679">
    <property type="entry name" value="DNA2/NAM7-like_C"/>
</dbReference>
<dbReference type="Pfam" id="PF00173">
    <property type="entry name" value="Cyt-b5"/>
    <property type="match status" value="1"/>
</dbReference>
<evidence type="ECO:0000256" key="3">
    <source>
        <dbReference type="ARBA" id="ARBA00022806"/>
    </source>
</evidence>
<dbReference type="InterPro" id="IPR050534">
    <property type="entry name" value="Coronavir_polyprotein_1ab"/>
</dbReference>
<dbReference type="EMBL" id="JBICBT010000549">
    <property type="protein sequence ID" value="KAL3110066.1"/>
    <property type="molecule type" value="Genomic_DNA"/>
</dbReference>
<organism evidence="7 8">
    <name type="scientific">Heterodera trifolii</name>
    <dbReference type="NCBI Taxonomy" id="157864"/>
    <lineage>
        <taxon>Eukaryota</taxon>
        <taxon>Metazoa</taxon>
        <taxon>Ecdysozoa</taxon>
        <taxon>Nematoda</taxon>
        <taxon>Chromadorea</taxon>
        <taxon>Rhabditida</taxon>
        <taxon>Tylenchina</taxon>
        <taxon>Tylenchomorpha</taxon>
        <taxon>Tylenchoidea</taxon>
        <taxon>Heteroderidae</taxon>
        <taxon>Heteroderinae</taxon>
        <taxon>Heterodera</taxon>
    </lineage>
</organism>
<protein>
    <recommendedName>
        <fullName evidence="6">Cytochrome b5 heme-binding domain-containing protein</fullName>
    </recommendedName>
</protein>
<dbReference type="SUPFAM" id="SSF52540">
    <property type="entry name" value="P-loop containing nucleoside triphosphate hydrolases"/>
    <property type="match status" value="1"/>
</dbReference>
<evidence type="ECO:0000256" key="5">
    <source>
        <dbReference type="SAM" id="MobiDB-lite"/>
    </source>
</evidence>
<evidence type="ECO:0000256" key="1">
    <source>
        <dbReference type="ARBA" id="ARBA00022741"/>
    </source>
</evidence>
<dbReference type="PANTHER" id="PTHR43788">
    <property type="entry name" value="DNA2/NAM7 HELICASE FAMILY MEMBER"/>
    <property type="match status" value="1"/>
</dbReference>
<dbReference type="InterPro" id="IPR001199">
    <property type="entry name" value="Cyt_B5-like_heme/steroid-bd"/>
</dbReference>
<dbReference type="InterPro" id="IPR027417">
    <property type="entry name" value="P-loop_NTPase"/>
</dbReference>
<dbReference type="Proteomes" id="UP001620626">
    <property type="component" value="Unassembled WGS sequence"/>
</dbReference>